<name>X6MNG2_RETFI</name>
<organism evidence="2 3">
    <name type="scientific">Reticulomyxa filosa</name>
    <dbReference type="NCBI Taxonomy" id="46433"/>
    <lineage>
        <taxon>Eukaryota</taxon>
        <taxon>Sar</taxon>
        <taxon>Rhizaria</taxon>
        <taxon>Retaria</taxon>
        <taxon>Foraminifera</taxon>
        <taxon>Monothalamids</taxon>
        <taxon>Reticulomyxidae</taxon>
        <taxon>Reticulomyxa</taxon>
    </lineage>
</organism>
<evidence type="ECO:0000313" key="2">
    <source>
        <dbReference type="EMBL" id="ETO14645.1"/>
    </source>
</evidence>
<gene>
    <name evidence="2" type="ORF">RFI_22725</name>
</gene>
<dbReference type="Proteomes" id="UP000023152">
    <property type="component" value="Unassembled WGS sequence"/>
</dbReference>
<evidence type="ECO:0000313" key="3">
    <source>
        <dbReference type="Proteomes" id="UP000023152"/>
    </source>
</evidence>
<dbReference type="EMBL" id="ASPP01019884">
    <property type="protein sequence ID" value="ETO14645.1"/>
    <property type="molecule type" value="Genomic_DNA"/>
</dbReference>
<keyword evidence="1" id="KW-0812">Transmembrane</keyword>
<keyword evidence="3" id="KW-1185">Reference proteome</keyword>
<evidence type="ECO:0000256" key="1">
    <source>
        <dbReference type="SAM" id="Phobius"/>
    </source>
</evidence>
<comment type="caution">
    <text evidence="2">The sequence shown here is derived from an EMBL/GenBank/DDBJ whole genome shotgun (WGS) entry which is preliminary data.</text>
</comment>
<proteinExistence type="predicted"/>
<keyword evidence="1" id="KW-0472">Membrane</keyword>
<reference evidence="2 3" key="1">
    <citation type="journal article" date="2013" name="Curr. Biol.">
        <title>The Genome of the Foraminiferan Reticulomyxa filosa.</title>
        <authorList>
            <person name="Glockner G."/>
            <person name="Hulsmann N."/>
            <person name="Schleicher M."/>
            <person name="Noegel A.A."/>
            <person name="Eichinger L."/>
            <person name="Gallinger C."/>
            <person name="Pawlowski J."/>
            <person name="Sierra R."/>
            <person name="Euteneuer U."/>
            <person name="Pillet L."/>
            <person name="Moustafa A."/>
            <person name="Platzer M."/>
            <person name="Groth M."/>
            <person name="Szafranski K."/>
            <person name="Schliwa M."/>
        </authorList>
    </citation>
    <scope>NUCLEOTIDE SEQUENCE [LARGE SCALE GENOMIC DNA]</scope>
</reference>
<feature type="transmembrane region" description="Helical" evidence="1">
    <location>
        <begin position="19"/>
        <end position="36"/>
    </location>
</feature>
<protein>
    <submittedName>
        <fullName evidence="2">Uncharacterized protein</fullName>
    </submittedName>
</protein>
<dbReference type="AlphaFoldDB" id="X6MNG2"/>
<accession>X6MNG2</accession>
<sequence>MRALSVICAKLSLRENTKWIIGPMIACITTLYVVFAKRNSRAEKVGSNIKQVSFFYCNNHRHNGYERDCQKYSYVFEEFEKDKQWVLDYSLSSAVKTVWSCKKCSHRNFGVKNNVASLWPLNHDNIEHSWKGLPWNIPSNKITHFLPQYNICEKCSTPQFQRLFQIKYT</sequence>
<keyword evidence="1" id="KW-1133">Transmembrane helix</keyword>